<evidence type="ECO:0000256" key="12">
    <source>
        <dbReference type="ARBA" id="ARBA00023204"/>
    </source>
</evidence>
<keyword evidence="9" id="KW-0378">Hydrolase</keyword>
<dbReference type="SUPFAM" id="SSF48150">
    <property type="entry name" value="DNA-glycosylase"/>
    <property type="match status" value="1"/>
</dbReference>
<dbReference type="Pfam" id="PF00730">
    <property type="entry name" value="HhH-GPD"/>
    <property type="match status" value="1"/>
</dbReference>
<dbReference type="InterPro" id="IPR004036">
    <property type="entry name" value="Endonuclease-III-like_CS2"/>
</dbReference>
<dbReference type="SUPFAM" id="SSF55811">
    <property type="entry name" value="Nudix"/>
    <property type="match status" value="1"/>
</dbReference>
<dbReference type="STRING" id="1677920.LS71_01520"/>
<evidence type="ECO:0000256" key="13">
    <source>
        <dbReference type="ARBA" id="ARBA00023295"/>
    </source>
</evidence>
<keyword evidence="12" id="KW-0234">DNA repair</keyword>
<dbReference type="GO" id="GO:0034039">
    <property type="term" value="F:8-oxo-7,8-dihydroguanine DNA N-glycosylase activity"/>
    <property type="evidence" value="ECO:0007669"/>
    <property type="project" value="TreeGrafter"/>
</dbReference>
<accession>A0A4U8TEP8</accession>
<dbReference type="InterPro" id="IPR015797">
    <property type="entry name" value="NUDIX_hydrolase-like_dom_sf"/>
</dbReference>
<evidence type="ECO:0000256" key="8">
    <source>
        <dbReference type="ARBA" id="ARBA00022763"/>
    </source>
</evidence>
<dbReference type="GO" id="GO:0051536">
    <property type="term" value="F:iron-sulfur cluster binding"/>
    <property type="evidence" value="ECO:0007669"/>
    <property type="project" value="UniProtKB-KW"/>
</dbReference>
<dbReference type="InterPro" id="IPR003265">
    <property type="entry name" value="HhH-GPD_domain"/>
</dbReference>
<organism evidence="15 16">
    <name type="scientific">Helicobacter jaachi</name>
    <dbReference type="NCBI Taxonomy" id="1677920"/>
    <lineage>
        <taxon>Bacteria</taxon>
        <taxon>Pseudomonadati</taxon>
        <taxon>Campylobacterota</taxon>
        <taxon>Epsilonproteobacteria</taxon>
        <taxon>Campylobacterales</taxon>
        <taxon>Helicobacteraceae</taxon>
        <taxon>Helicobacter</taxon>
    </lineage>
</organism>
<evidence type="ECO:0000313" key="16">
    <source>
        <dbReference type="Proteomes" id="UP000029733"/>
    </source>
</evidence>
<evidence type="ECO:0000256" key="6">
    <source>
        <dbReference type="ARBA" id="ARBA00022023"/>
    </source>
</evidence>
<dbReference type="PANTHER" id="PTHR42944:SF1">
    <property type="entry name" value="ADENINE DNA GLYCOSYLASE"/>
    <property type="match status" value="1"/>
</dbReference>
<evidence type="ECO:0000256" key="4">
    <source>
        <dbReference type="ARBA" id="ARBA00008343"/>
    </source>
</evidence>
<keyword evidence="7" id="KW-0479">Metal-binding</keyword>
<evidence type="ECO:0000256" key="7">
    <source>
        <dbReference type="ARBA" id="ARBA00022723"/>
    </source>
</evidence>
<dbReference type="EMBL" id="JRPR02000001">
    <property type="protein sequence ID" value="TLD97838.1"/>
    <property type="molecule type" value="Genomic_DNA"/>
</dbReference>
<dbReference type="Gene3D" id="1.10.1670.10">
    <property type="entry name" value="Helix-hairpin-Helix base-excision DNA repair enzymes (C-terminal)"/>
    <property type="match status" value="1"/>
</dbReference>
<dbReference type="AlphaFoldDB" id="A0A4U8TEP8"/>
<feature type="domain" description="HhH-GPD" evidence="14">
    <location>
        <begin position="51"/>
        <end position="198"/>
    </location>
</feature>
<sequence length="346" mass="39108">MENAQHKAQIIAPQWRTQILQWYDKHGRKHLPWRNLTGQSAAYGVYISEIMLQQTQVKRVLQSFYTPFMQAFPTLQALAQAPLESVLKMWEGLGYYTRARHLHKAAQTCVVKYNGALPCDYALLRELSGIGAYTAGAILCFGFGQSVAFVDGNIKRLLCRIFALQTPKDSELQLLANLLLDTESSFNYNQALLDIGALLCTPKSPACLLCPLQALCGGKHNPTLYPRKQKRILQNLDLHLALCTRAQSIALVKSEQALYHGLYNLPYMIESKRDSEILGHFKHHYTKYKITAFVYRAREDDIEPAQGLCFIPLSQLDSIPLSALCKKALTLANQKQSFNKIQYALK</sequence>
<gene>
    <name evidence="15" type="primary">mutY</name>
    <name evidence="15" type="ORF">LS71_000200</name>
</gene>
<dbReference type="PROSITE" id="PS01155">
    <property type="entry name" value="ENDONUCLEASE_III_2"/>
    <property type="match status" value="1"/>
</dbReference>
<dbReference type="Proteomes" id="UP000029733">
    <property type="component" value="Unassembled WGS sequence"/>
</dbReference>
<dbReference type="OrthoDB" id="9802365at2"/>
<evidence type="ECO:0000313" key="15">
    <source>
        <dbReference type="EMBL" id="TLD97838.1"/>
    </source>
</evidence>
<comment type="caution">
    <text evidence="15">The sequence shown here is derived from an EMBL/GenBank/DDBJ whole genome shotgun (WGS) entry which is preliminary data.</text>
</comment>
<dbReference type="NCBIfam" id="TIGR01084">
    <property type="entry name" value="mutY"/>
    <property type="match status" value="1"/>
</dbReference>
<evidence type="ECO:0000259" key="14">
    <source>
        <dbReference type="SMART" id="SM00478"/>
    </source>
</evidence>
<name>A0A4U8TEP8_9HELI</name>
<keyword evidence="16" id="KW-1185">Reference proteome</keyword>
<dbReference type="SMART" id="SM00478">
    <property type="entry name" value="ENDO3c"/>
    <property type="match status" value="1"/>
</dbReference>
<dbReference type="InterPro" id="IPR023170">
    <property type="entry name" value="HhH_base_excis_C"/>
</dbReference>
<protein>
    <recommendedName>
        <fullName evidence="6">Adenine DNA glycosylase</fullName>
        <ecNumber evidence="5">3.2.2.31</ecNumber>
    </recommendedName>
</protein>
<dbReference type="EC" id="3.2.2.31" evidence="5"/>
<comment type="catalytic activity">
    <reaction evidence="1">
        <text>Hydrolyzes free adenine bases from 7,8-dihydro-8-oxoguanine:adenine mismatched double-stranded DNA, leaving an apurinic site.</text>
        <dbReference type="EC" id="3.2.2.31"/>
    </reaction>
</comment>
<keyword evidence="10" id="KW-0408">Iron</keyword>
<dbReference type="InterPro" id="IPR011257">
    <property type="entry name" value="DNA_glycosylase"/>
</dbReference>
<dbReference type="GO" id="GO:0006284">
    <property type="term" value="P:base-excision repair"/>
    <property type="evidence" value="ECO:0007669"/>
    <property type="project" value="InterPro"/>
</dbReference>
<evidence type="ECO:0000256" key="1">
    <source>
        <dbReference type="ARBA" id="ARBA00000843"/>
    </source>
</evidence>
<dbReference type="GO" id="GO:0032357">
    <property type="term" value="F:oxidized purine DNA binding"/>
    <property type="evidence" value="ECO:0007669"/>
    <property type="project" value="TreeGrafter"/>
</dbReference>
<dbReference type="PROSITE" id="PS00764">
    <property type="entry name" value="ENDONUCLEASE_III_1"/>
    <property type="match status" value="1"/>
</dbReference>
<comment type="similarity">
    <text evidence="4">Belongs to the Nth/MutY family.</text>
</comment>
<dbReference type="GO" id="GO:0046872">
    <property type="term" value="F:metal ion binding"/>
    <property type="evidence" value="ECO:0007669"/>
    <property type="project" value="UniProtKB-KW"/>
</dbReference>
<comment type="function">
    <text evidence="3">Adenine glycosylase active on G-A mispairs. MutY also corrects error-prone DNA synthesis past GO lesions which are due to the oxidatively damaged form of guanine: 7,8-dihydro-8-oxoguanine (8-oxo-dGTP).</text>
</comment>
<comment type="cofactor">
    <cofactor evidence="2">
        <name>[4Fe-4S] cluster</name>
        <dbReference type="ChEBI" id="CHEBI:49883"/>
    </cofactor>
</comment>
<dbReference type="CDD" id="cd00056">
    <property type="entry name" value="ENDO3c"/>
    <property type="match status" value="1"/>
</dbReference>
<reference evidence="15 16" key="1">
    <citation type="journal article" date="2014" name="Genome Announc.">
        <title>Draft genome sequences of eight enterohepatic helicobacter species isolated from both laboratory and wild rodents.</title>
        <authorList>
            <person name="Sheh A."/>
            <person name="Shen Z."/>
            <person name="Fox J.G."/>
        </authorList>
    </citation>
    <scope>NUCLEOTIDE SEQUENCE [LARGE SCALE GENOMIC DNA]</scope>
    <source>
        <strain evidence="15 16">MIT 09-6949</strain>
    </source>
</reference>
<dbReference type="PANTHER" id="PTHR42944">
    <property type="entry name" value="ADENINE DNA GLYCOSYLASE"/>
    <property type="match status" value="1"/>
</dbReference>
<dbReference type="Gene3D" id="1.10.340.30">
    <property type="entry name" value="Hypothetical protein, domain 2"/>
    <property type="match status" value="1"/>
</dbReference>
<dbReference type="GO" id="GO:0035485">
    <property type="term" value="F:adenine/guanine mispair binding"/>
    <property type="evidence" value="ECO:0007669"/>
    <property type="project" value="TreeGrafter"/>
</dbReference>
<dbReference type="GO" id="GO:0006298">
    <property type="term" value="P:mismatch repair"/>
    <property type="evidence" value="ECO:0007669"/>
    <property type="project" value="TreeGrafter"/>
</dbReference>
<evidence type="ECO:0000256" key="10">
    <source>
        <dbReference type="ARBA" id="ARBA00023004"/>
    </source>
</evidence>
<proteinExistence type="inferred from homology"/>
<dbReference type="GO" id="GO:0000701">
    <property type="term" value="F:purine-specific mismatch base pair DNA N-glycosylase activity"/>
    <property type="evidence" value="ECO:0007669"/>
    <property type="project" value="UniProtKB-EC"/>
</dbReference>
<dbReference type="InterPro" id="IPR004035">
    <property type="entry name" value="Endouclease-III_FeS-bd_BS"/>
</dbReference>
<evidence type="ECO:0000256" key="2">
    <source>
        <dbReference type="ARBA" id="ARBA00001966"/>
    </source>
</evidence>
<dbReference type="InterPro" id="IPR044298">
    <property type="entry name" value="MIG/MutY"/>
</dbReference>
<evidence type="ECO:0000256" key="11">
    <source>
        <dbReference type="ARBA" id="ARBA00023014"/>
    </source>
</evidence>
<evidence type="ECO:0000256" key="5">
    <source>
        <dbReference type="ARBA" id="ARBA00012045"/>
    </source>
</evidence>
<evidence type="ECO:0000256" key="9">
    <source>
        <dbReference type="ARBA" id="ARBA00022801"/>
    </source>
</evidence>
<dbReference type="InterPro" id="IPR005760">
    <property type="entry name" value="A/G_AdeGlyc_MutY"/>
</dbReference>
<evidence type="ECO:0000256" key="3">
    <source>
        <dbReference type="ARBA" id="ARBA00002933"/>
    </source>
</evidence>
<keyword evidence="11" id="KW-0411">Iron-sulfur</keyword>
<dbReference type="RefSeq" id="WP_034352738.1">
    <property type="nucleotide sequence ID" value="NZ_JRPR02000001.1"/>
</dbReference>
<keyword evidence="8" id="KW-0227">DNA damage</keyword>
<keyword evidence="13" id="KW-0326">Glycosidase</keyword>